<evidence type="ECO:0000256" key="5">
    <source>
        <dbReference type="ARBA" id="ARBA00023136"/>
    </source>
</evidence>
<comment type="subcellular location">
    <subcellularLocation>
        <location evidence="1">Membrane</location>
        <topology evidence="1">Multi-pass membrane protein</topology>
    </subcellularLocation>
</comment>
<reference evidence="7 8" key="1">
    <citation type="journal article" date="2018" name="IMA Fungus">
        <title>IMA Genome-F 9: Draft genome sequence of Annulohypoxylon stygium, Aspergillus mulundensis, Berkeleyomyces basicola (syn. Thielaviopsis basicola), Ceratocystis smalleyi, two Cercospora beticola strains, Coleophoma cylindrospora, Fusarium fracticaudum, Phialophora cf. hyalina, and Morchella septimelata.</title>
        <authorList>
            <person name="Wingfield B.D."/>
            <person name="Bills G.F."/>
            <person name="Dong Y."/>
            <person name="Huang W."/>
            <person name="Nel W.J."/>
            <person name="Swalarsk-Parry B.S."/>
            <person name="Vaghefi N."/>
            <person name="Wilken P.M."/>
            <person name="An Z."/>
            <person name="de Beer Z.W."/>
            <person name="De Vos L."/>
            <person name="Chen L."/>
            <person name="Duong T.A."/>
            <person name="Gao Y."/>
            <person name="Hammerbacher A."/>
            <person name="Kikkert J.R."/>
            <person name="Li Y."/>
            <person name="Li H."/>
            <person name="Li K."/>
            <person name="Li Q."/>
            <person name="Liu X."/>
            <person name="Ma X."/>
            <person name="Naidoo K."/>
            <person name="Pethybridge S.J."/>
            <person name="Sun J."/>
            <person name="Steenkamp E.T."/>
            <person name="van der Nest M.A."/>
            <person name="van Wyk S."/>
            <person name="Wingfield M.J."/>
            <person name="Xiong C."/>
            <person name="Yue Q."/>
            <person name="Zhang X."/>
        </authorList>
    </citation>
    <scope>NUCLEOTIDE SEQUENCE [LARGE SCALE GENOMIC DNA]</scope>
    <source>
        <strain evidence="7 8">BP6252</strain>
    </source>
</reference>
<comment type="similarity">
    <text evidence="2">Belongs to the SURF4 family.</text>
</comment>
<feature type="transmembrane region" description="Helical" evidence="6">
    <location>
        <begin position="120"/>
        <end position="139"/>
    </location>
</feature>
<evidence type="ECO:0000313" key="7">
    <source>
        <dbReference type="EMBL" id="RDW64614.1"/>
    </source>
</evidence>
<keyword evidence="5 6" id="KW-0472">Membrane</keyword>
<organism evidence="7 8">
    <name type="scientific">Coleophoma cylindrospora</name>
    <dbReference type="NCBI Taxonomy" id="1849047"/>
    <lineage>
        <taxon>Eukaryota</taxon>
        <taxon>Fungi</taxon>
        <taxon>Dikarya</taxon>
        <taxon>Ascomycota</taxon>
        <taxon>Pezizomycotina</taxon>
        <taxon>Leotiomycetes</taxon>
        <taxon>Helotiales</taxon>
        <taxon>Dermateaceae</taxon>
        <taxon>Coleophoma</taxon>
    </lineage>
</organism>
<feature type="transmembrane region" description="Helical" evidence="6">
    <location>
        <begin position="93"/>
        <end position="113"/>
    </location>
</feature>
<evidence type="ECO:0000256" key="4">
    <source>
        <dbReference type="ARBA" id="ARBA00022989"/>
    </source>
</evidence>
<feature type="transmembrane region" description="Helical" evidence="6">
    <location>
        <begin position="183"/>
        <end position="202"/>
    </location>
</feature>
<dbReference type="InterPro" id="IPR002995">
    <property type="entry name" value="Surf4"/>
</dbReference>
<evidence type="ECO:0000256" key="2">
    <source>
        <dbReference type="ARBA" id="ARBA00006945"/>
    </source>
</evidence>
<evidence type="ECO:0008006" key="9">
    <source>
        <dbReference type="Google" id="ProtNLM"/>
    </source>
</evidence>
<dbReference type="GO" id="GO:0016020">
    <property type="term" value="C:membrane"/>
    <property type="evidence" value="ECO:0007669"/>
    <property type="project" value="UniProtKB-SubCell"/>
</dbReference>
<dbReference type="STRING" id="1849047.A0A3D8QSY3"/>
<evidence type="ECO:0000256" key="3">
    <source>
        <dbReference type="ARBA" id="ARBA00022692"/>
    </source>
</evidence>
<dbReference type="Proteomes" id="UP000256645">
    <property type="component" value="Unassembled WGS sequence"/>
</dbReference>
<keyword evidence="4 6" id="KW-1133">Transmembrane helix</keyword>
<evidence type="ECO:0000313" key="8">
    <source>
        <dbReference type="Proteomes" id="UP000256645"/>
    </source>
</evidence>
<keyword evidence="3 6" id="KW-0812">Transmembrane</keyword>
<accession>A0A3D8QSY3</accession>
<comment type="caution">
    <text evidence="7">The sequence shown here is derived from an EMBL/GenBank/DDBJ whole genome shotgun (WGS) entry which is preliminary data.</text>
</comment>
<protein>
    <recommendedName>
        <fullName evidence="9">SURF4-domain-containing protein</fullName>
    </recommendedName>
</protein>
<dbReference type="Pfam" id="PF02077">
    <property type="entry name" value="SURF4"/>
    <property type="match status" value="1"/>
</dbReference>
<feature type="transmembrane region" description="Helical" evidence="6">
    <location>
        <begin position="208"/>
        <end position="228"/>
    </location>
</feature>
<evidence type="ECO:0000256" key="1">
    <source>
        <dbReference type="ARBA" id="ARBA00004141"/>
    </source>
</evidence>
<feature type="transmembrane region" description="Helical" evidence="6">
    <location>
        <begin position="235"/>
        <end position="252"/>
    </location>
</feature>
<proteinExistence type="inferred from homology"/>
<dbReference type="AlphaFoldDB" id="A0A3D8QSY3"/>
<dbReference type="EMBL" id="PDLM01000012">
    <property type="protein sequence ID" value="RDW64614.1"/>
    <property type="molecule type" value="Genomic_DNA"/>
</dbReference>
<dbReference type="OrthoDB" id="7859621at2759"/>
<sequence>MANIQQLHDNPQYYVNFQERSKDDLNPLSEMKDLASKIETFISDFSYPLKPYMPAVGRFLIVATFLEDAFTIITEWDNQLVFLSYYRGIYHGAAILILLTNAIAMVACSFLVLAQQYVEYATGGLIWVVTTQALCYGLISDFNYFLRNLSVLGGLLIVFADARTCKASSGPGVPMIEEKDHKMYIQLASRVLMILTFFGFFASLEWSLFSFFITILGSALCAMVAIGYKAKTSAIALVSLLSLLNLFLNDFWNLHSNHPRKTFARYDFLQTLSVAGGLILLVKSGPGKYSVDEKKKAL</sequence>
<gene>
    <name evidence="7" type="ORF">BP6252_10265</name>
</gene>
<feature type="transmembrane region" description="Helical" evidence="6">
    <location>
        <begin position="264"/>
        <end position="282"/>
    </location>
</feature>
<evidence type="ECO:0000256" key="6">
    <source>
        <dbReference type="SAM" id="Phobius"/>
    </source>
</evidence>
<keyword evidence="8" id="KW-1185">Reference proteome</keyword>
<name>A0A3D8QSY3_9HELO</name>